<dbReference type="RefSeq" id="WP_188387664.1">
    <property type="nucleotide sequence ID" value="NZ_BMFK01000001.1"/>
</dbReference>
<dbReference type="PANTHER" id="PTHR34296">
    <property type="entry name" value="TRANSCRIPTIONAL ACTIVATOR PROTEIN MED"/>
    <property type="match status" value="1"/>
</dbReference>
<dbReference type="Pfam" id="PF02608">
    <property type="entry name" value="Bmp"/>
    <property type="match status" value="1"/>
</dbReference>
<keyword evidence="10" id="KW-1185">Reference proteome</keyword>
<dbReference type="AlphaFoldDB" id="A0A917AQC3"/>
<feature type="signal peptide" evidence="7">
    <location>
        <begin position="1"/>
        <end position="20"/>
    </location>
</feature>
<evidence type="ECO:0000259" key="8">
    <source>
        <dbReference type="Pfam" id="PF02608"/>
    </source>
</evidence>
<comment type="caution">
    <text evidence="9">The sequence shown here is derived from an EMBL/GenBank/DDBJ whole genome shotgun (WGS) entry which is preliminary data.</text>
</comment>
<dbReference type="CDD" id="cd06354">
    <property type="entry name" value="PBP1_PrnA-like"/>
    <property type="match status" value="1"/>
</dbReference>
<evidence type="ECO:0000256" key="3">
    <source>
        <dbReference type="ARBA" id="ARBA00022475"/>
    </source>
</evidence>
<evidence type="ECO:0000256" key="7">
    <source>
        <dbReference type="SAM" id="SignalP"/>
    </source>
</evidence>
<keyword evidence="6" id="KW-0449">Lipoprotein</keyword>
<feature type="domain" description="ABC transporter substrate-binding protein PnrA-like" evidence="8">
    <location>
        <begin position="41"/>
        <end position="339"/>
    </location>
</feature>
<comment type="subcellular location">
    <subcellularLocation>
        <location evidence="1">Cell membrane</location>
        <topology evidence="1">Lipid-anchor</topology>
    </subcellularLocation>
</comment>
<keyword evidence="4 7" id="KW-0732">Signal</keyword>
<keyword evidence="3" id="KW-1003">Cell membrane</keyword>
<evidence type="ECO:0000256" key="1">
    <source>
        <dbReference type="ARBA" id="ARBA00004193"/>
    </source>
</evidence>
<dbReference type="EMBL" id="BMFK01000001">
    <property type="protein sequence ID" value="GGE65054.1"/>
    <property type="molecule type" value="Genomic_DNA"/>
</dbReference>
<dbReference type="Gene3D" id="3.40.50.2300">
    <property type="match status" value="2"/>
</dbReference>
<keyword evidence="5" id="KW-0472">Membrane</keyword>
<sequence length="346" mass="37440">MKKKAGILLSLTLAASTLLGACGKSEETSGGKSEKKESDFKVGMVTDTGGVDDKSFNQSAWEGIKRFGEGNGLKDGKGFKYLQSNVEADYVPNLTKFAESKYDITYAIGYMMMKSTETIADKFPKNNFAIVDTVVEKPNVASIVFNEQDGSFLVGVAAAMTSKTGKIGFIGGTDSPLIRKFEAGFVQGAKAINPNIEINSKFAGDFNKSELGTQLASAMYGQGADIIYHAAGGTGKGVFTEAKNRKKKGENVWVIGVDRDQHDEGLPEDVTLTSMIKRVDIAVEKMSKDVMDGNFPGGKVVKYGFKEEGLDYGKKNLSKDIQAKMEEYKKQILDGTLKVTETLPKQ</sequence>
<dbReference type="InterPro" id="IPR003760">
    <property type="entry name" value="PnrA-like"/>
</dbReference>
<evidence type="ECO:0000256" key="4">
    <source>
        <dbReference type="ARBA" id="ARBA00022729"/>
    </source>
</evidence>
<organism evidence="9 10">
    <name type="scientific">Priestia taiwanensis</name>
    <dbReference type="NCBI Taxonomy" id="1347902"/>
    <lineage>
        <taxon>Bacteria</taxon>
        <taxon>Bacillati</taxon>
        <taxon>Bacillota</taxon>
        <taxon>Bacilli</taxon>
        <taxon>Bacillales</taxon>
        <taxon>Bacillaceae</taxon>
        <taxon>Priestia</taxon>
    </lineage>
</organism>
<dbReference type="SUPFAM" id="SSF53822">
    <property type="entry name" value="Periplasmic binding protein-like I"/>
    <property type="match status" value="1"/>
</dbReference>
<dbReference type="InterPro" id="IPR050957">
    <property type="entry name" value="BMP_lipoprotein"/>
</dbReference>
<reference evidence="9" key="1">
    <citation type="journal article" date="2014" name="Int. J. Syst. Evol. Microbiol.">
        <title>Complete genome sequence of Corynebacterium casei LMG S-19264T (=DSM 44701T), isolated from a smear-ripened cheese.</title>
        <authorList>
            <consortium name="US DOE Joint Genome Institute (JGI-PGF)"/>
            <person name="Walter F."/>
            <person name="Albersmeier A."/>
            <person name="Kalinowski J."/>
            <person name="Ruckert C."/>
        </authorList>
    </citation>
    <scope>NUCLEOTIDE SEQUENCE</scope>
    <source>
        <strain evidence="9">CGMCC 1.12698</strain>
    </source>
</reference>
<evidence type="ECO:0000256" key="5">
    <source>
        <dbReference type="ARBA" id="ARBA00023136"/>
    </source>
</evidence>
<evidence type="ECO:0000313" key="9">
    <source>
        <dbReference type="EMBL" id="GGE65054.1"/>
    </source>
</evidence>
<dbReference type="InterPro" id="IPR028082">
    <property type="entry name" value="Peripla_BP_I"/>
</dbReference>
<feature type="chain" id="PRO_5039370859" evidence="7">
    <location>
        <begin position="21"/>
        <end position="346"/>
    </location>
</feature>
<dbReference type="Proteomes" id="UP000605259">
    <property type="component" value="Unassembled WGS sequence"/>
</dbReference>
<proteinExistence type="inferred from homology"/>
<dbReference type="GO" id="GO:0005886">
    <property type="term" value="C:plasma membrane"/>
    <property type="evidence" value="ECO:0007669"/>
    <property type="project" value="UniProtKB-SubCell"/>
</dbReference>
<protein>
    <submittedName>
        <fullName evidence="9">BMP family ABC transporter substrate-binding protein</fullName>
    </submittedName>
</protein>
<dbReference type="PROSITE" id="PS51257">
    <property type="entry name" value="PROKAR_LIPOPROTEIN"/>
    <property type="match status" value="1"/>
</dbReference>
<gene>
    <name evidence="9" type="ORF">GCM10007140_14070</name>
</gene>
<evidence type="ECO:0000256" key="6">
    <source>
        <dbReference type="ARBA" id="ARBA00023288"/>
    </source>
</evidence>
<evidence type="ECO:0000313" key="10">
    <source>
        <dbReference type="Proteomes" id="UP000605259"/>
    </source>
</evidence>
<name>A0A917AQC3_9BACI</name>
<dbReference type="PANTHER" id="PTHR34296:SF2">
    <property type="entry name" value="ABC TRANSPORTER GUANOSINE-BINDING PROTEIN NUPN"/>
    <property type="match status" value="1"/>
</dbReference>
<accession>A0A917AQC3</accession>
<comment type="similarity">
    <text evidence="2">Belongs to the BMP lipoprotein family.</text>
</comment>
<evidence type="ECO:0000256" key="2">
    <source>
        <dbReference type="ARBA" id="ARBA00008610"/>
    </source>
</evidence>
<reference evidence="9" key="2">
    <citation type="submission" date="2020-09" db="EMBL/GenBank/DDBJ databases">
        <authorList>
            <person name="Sun Q."/>
            <person name="Zhou Y."/>
        </authorList>
    </citation>
    <scope>NUCLEOTIDE SEQUENCE</scope>
    <source>
        <strain evidence="9">CGMCC 1.12698</strain>
    </source>
</reference>